<sequence>MWSYVCRSPALSNIRFILSMVDRGNSIPMPNISSEYFSTSENLPKSSSPTISSRADSSAGVIWCSTMQCHTSIAADGLNSLENMLIAAAQLVAEGSCSFLLISSRKASASRALRCLMSPSSMALYVIESAKTPLKGISSSMRRA</sequence>
<dbReference type="Proteomes" id="UP000006038">
    <property type="component" value="Chromosome 4"/>
</dbReference>
<keyword evidence="2" id="KW-1185">Reference proteome</keyword>
<reference evidence="1" key="2">
    <citation type="submission" date="2013-04" db="UniProtKB">
        <authorList>
            <consortium name="EnsemblPlants"/>
        </authorList>
    </citation>
    <scope>IDENTIFICATION</scope>
</reference>
<evidence type="ECO:0000313" key="2">
    <source>
        <dbReference type="Proteomes" id="UP000006038"/>
    </source>
</evidence>
<dbReference type="Gramene" id="OB04G26050.1">
    <property type="protein sequence ID" value="OB04G26050.1"/>
    <property type="gene ID" value="OB04G26050"/>
</dbReference>
<accession>J3LZN0</accession>
<evidence type="ECO:0000313" key="1">
    <source>
        <dbReference type="EnsemblPlants" id="OB04G26050.1"/>
    </source>
</evidence>
<name>J3LZN0_ORYBR</name>
<reference evidence="1" key="1">
    <citation type="journal article" date="2013" name="Nat. Commun.">
        <title>Whole-genome sequencing of Oryza brachyantha reveals mechanisms underlying Oryza genome evolution.</title>
        <authorList>
            <person name="Chen J."/>
            <person name="Huang Q."/>
            <person name="Gao D."/>
            <person name="Wang J."/>
            <person name="Lang Y."/>
            <person name="Liu T."/>
            <person name="Li B."/>
            <person name="Bai Z."/>
            <person name="Luis Goicoechea J."/>
            <person name="Liang C."/>
            <person name="Chen C."/>
            <person name="Zhang W."/>
            <person name="Sun S."/>
            <person name="Liao Y."/>
            <person name="Zhang X."/>
            <person name="Yang L."/>
            <person name="Song C."/>
            <person name="Wang M."/>
            <person name="Shi J."/>
            <person name="Liu G."/>
            <person name="Liu J."/>
            <person name="Zhou H."/>
            <person name="Zhou W."/>
            <person name="Yu Q."/>
            <person name="An N."/>
            <person name="Chen Y."/>
            <person name="Cai Q."/>
            <person name="Wang B."/>
            <person name="Liu B."/>
            <person name="Min J."/>
            <person name="Huang Y."/>
            <person name="Wu H."/>
            <person name="Li Z."/>
            <person name="Zhang Y."/>
            <person name="Yin Y."/>
            <person name="Song W."/>
            <person name="Jiang J."/>
            <person name="Jackson S.A."/>
            <person name="Wing R.A."/>
            <person name="Wang J."/>
            <person name="Chen M."/>
        </authorList>
    </citation>
    <scope>NUCLEOTIDE SEQUENCE [LARGE SCALE GENOMIC DNA]</scope>
    <source>
        <strain evidence="1">cv. IRGC 101232</strain>
    </source>
</reference>
<proteinExistence type="predicted"/>
<organism evidence="1">
    <name type="scientific">Oryza brachyantha</name>
    <name type="common">malo sina</name>
    <dbReference type="NCBI Taxonomy" id="4533"/>
    <lineage>
        <taxon>Eukaryota</taxon>
        <taxon>Viridiplantae</taxon>
        <taxon>Streptophyta</taxon>
        <taxon>Embryophyta</taxon>
        <taxon>Tracheophyta</taxon>
        <taxon>Spermatophyta</taxon>
        <taxon>Magnoliopsida</taxon>
        <taxon>Liliopsida</taxon>
        <taxon>Poales</taxon>
        <taxon>Poaceae</taxon>
        <taxon>BOP clade</taxon>
        <taxon>Oryzoideae</taxon>
        <taxon>Oryzeae</taxon>
        <taxon>Oryzinae</taxon>
        <taxon>Oryza</taxon>
    </lineage>
</organism>
<protein>
    <submittedName>
        <fullName evidence="1">Uncharacterized protein</fullName>
    </submittedName>
</protein>
<dbReference type="HOGENOM" id="CLU_1799443_0_0_1"/>
<dbReference type="AlphaFoldDB" id="J3LZN0"/>
<dbReference type="EnsemblPlants" id="OB04G26050.1">
    <property type="protein sequence ID" value="OB04G26050.1"/>
    <property type="gene ID" value="OB04G26050"/>
</dbReference>